<sequence length="174" mass="18842">MSRLRRFRMDERGGAVVEFALILPIMLLVLLATVELVQAAEAQRRTSHVAYAIADVVTQSARVTDNDLRVIFTGGTLLMEPLPAATLGQRIISVTADQNGQITTDWVSQAPQGAYAGTQPATVPYGTLPPGVTAIVADVSYTFHPGVKAVMPDGFRLQKRAVLMPRTAQQVTRR</sequence>
<dbReference type="Proteomes" id="UP000249725">
    <property type="component" value="Unassembled WGS sequence"/>
</dbReference>
<organism evidence="2 3">
    <name type="scientific">Phenylobacterium deserti</name>
    <dbReference type="NCBI Taxonomy" id="1914756"/>
    <lineage>
        <taxon>Bacteria</taxon>
        <taxon>Pseudomonadati</taxon>
        <taxon>Pseudomonadota</taxon>
        <taxon>Alphaproteobacteria</taxon>
        <taxon>Caulobacterales</taxon>
        <taxon>Caulobacteraceae</taxon>
        <taxon>Phenylobacterium</taxon>
    </lineage>
</organism>
<dbReference type="AlphaFoldDB" id="A0A328ADR6"/>
<dbReference type="OrthoDB" id="7189296at2"/>
<protein>
    <recommendedName>
        <fullName evidence="1">TadE-like domain-containing protein</fullName>
    </recommendedName>
</protein>
<dbReference type="InterPro" id="IPR012495">
    <property type="entry name" value="TadE-like_dom"/>
</dbReference>
<evidence type="ECO:0000259" key="1">
    <source>
        <dbReference type="Pfam" id="PF07811"/>
    </source>
</evidence>
<evidence type="ECO:0000313" key="3">
    <source>
        <dbReference type="Proteomes" id="UP000249725"/>
    </source>
</evidence>
<dbReference type="RefSeq" id="WP_111515690.1">
    <property type="nucleotide sequence ID" value="NZ_QFYR01000003.1"/>
</dbReference>
<evidence type="ECO:0000313" key="2">
    <source>
        <dbReference type="EMBL" id="RAK52366.1"/>
    </source>
</evidence>
<dbReference type="EMBL" id="QFYR01000003">
    <property type="protein sequence ID" value="RAK52366.1"/>
    <property type="molecule type" value="Genomic_DNA"/>
</dbReference>
<reference evidence="3" key="1">
    <citation type="submission" date="2018-05" db="EMBL/GenBank/DDBJ databases">
        <authorList>
            <person name="Li X."/>
        </authorList>
    </citation>
    <scope>NUCLEOTIDE SEQUENCE [LARGE SCALE GENOMIC DNA]</scope>
    <source>
        <strain evidence="3">YIM 73061</strain>
    </source>
</reference>
<accession>A0A328ADR6</accession>
<keyword evidence="3" id="KW-1185">Reference proteome</keyword>
<comment type="caution">
    <text evidence="2">The sequence shown here is derived from an EMBL/GenBank/DDBJ whole genome shotgun (WGS) entry which is preliminary data.</text>
</comment>
<feature type="domain" description="TadE-like" evidence="1">
    <location>
        <begin position="13"/>
        <end position="54"/>
    </location>
</feature>
<proteinExistence type="predicted"/>
<name>A0A328ADR6_9CAUL</name>
<gene>
    <name evidence="2" type="ORF">DJ018_14645</name>
</gene>
<dbReference type="Pfam" id="PF07811">
    <property type="entry name" value="TadE"/>
    <property type="match status" value="1"/>
</dbReference>